<evidence type="ECO:0008006" key="4">
    <source>
        <dbReference type="Google" id="ProtNLM"/>
    </source>
</evidence>
<dbReference type="PROSITE" id="PS51257">
    <property type="entry name" value="PROKAR_LIPOPROTEIN"/>
    <property type="match status" value="1"/>
</dbReference>
<feature type="signal peptide" evidence="1">
    <location>
        <begin position="1"/>
        <end position="20"/>
    </location>
</feature>
<dbReference type="Proteomes" id="UP001251948">
    <property type="component" value="Unassembled WGS sequence"/>
</dbReference>
<keyword evidence="1" id="KW-0732">Signal</keyword>
<feature type="chain" id="PRO_5042602118" description="Lipoprotein" evidence="1">
    <location>
        <begin position="21"/>
        <end position="200"/>
    </location>
</feature>
<accession>A0AAJ2MU19</accession>
<name>A0AAJ2MU19_STEMA</name>
<dbReference type="EMBL" id="JAVSKO010000003">
    <property type="protein sequence ID" value="MDT3467911.1"/>
    <property type="molecule type" value="Genomic_DNA"/>
</dbReference>
<reference evidence="2" key="1">
    <citation type="submission" date="2023-07" db="EMBL/GenBank/DDBJ databases">
        <title>Comparative genomics of clinical Stenotrophomonas maltophilia isolates reveals regions of diversity which correlate with colonization and persistence in vivo.</title>
        <authorList>
            <person name="Mcdaniel M.S."/>
            <person name="Swords W.E."/>
            <person name="Sumpter N.A."/>
            <person name="Lindgren N.R."/>
            <person name="Billiot C.E."/>
        </authorList>
    </citation>
    <scope>NUCLEOTIDE SEQUENCE</scope>
    <source>
        <strain evidence="2">Ism4</strain>
    </source>
</reference>
<comment type="caution">
    <text evidence="2">The sequence shown here is derived from an EMBL/GenBank/DDBJ whole genome shotgun (WGS) entry which is preliminary data.</text>
</comment>
<dbReference type="AlphaFoldDB" id="A0AAJ2MU19"/>
<evidence type="ECO:0000256" key="1">
    <source>
        <dbReference type="SAM" id="SignalP"/>
    </source>
</evidence>
<sequence length="200" mass="21432">MKQPVCLFVALASLAGCATAPVPQNRSEWSAIHTRSFPGESEHAVLDAAEKTLRLADKDFRFDYPTGQLVATRNWLVYAVIAATTGTDYWTITTRPTADGIEATAQITRTMNSIAPTPTVGSGGINGAAVVSSSTPGQPVQVAAPYELFWERVSYLLKPQGTWPTCNSFKAGKDRKQKAAIDTLCSVTTDDGQPNTHSAK</sequence>
<evidence type="ECO:0000313" key="2">
    <source>
        <dbReference type="EMBL" id="MDT3467911.1"/>
    </source>
</evidence>
<gene>
    <name evidence="2" type="ORF">ROV92_07865</name>
</gene>
<dbReference type="RefSeq" id="WP_312561453.1">
    <property type="nucleotide sequence ID" value="NZ_JAVSKO010000003.1"/>
</dbReference>
<proteinExistence type="predicted"/>
<organism evidence="2 3">
    <name type="scientific">Stenotrophomonas maltophilia</name>
    <name type="common">Pseudomonas maltophilia</name>
    <name type="synonym">Xanthomonas maltophilia</name>
    <dbReference type="NCBI Taxonomy" id="40324"/>
    <lineage>
        <taxon>Bacteria</taxon>
        <taxon>Pseudomonadati</taxon>
        <taxon>Pseudomonadota</taxon>
        <taxon>Gammaproteobacteria</taxon>
        <taxon>Lysobacterales</taxon>
        <taxon>Lysobacteraceae</taxon>
        <taxon>Stenotrophomonas</taxon>
        <taxon>Stenotrophomonas maltophilia group</taxon>
    </lineage>
</organism>
<evidence type="ECO:0000313" key="3">
    <source>
        <dbReference type="Proteomes" id="UP001251948"/>
    </source>
</evidence>
<protein>
    <recommendedName>
        <fullName evidence="4">Lipoprotein</fullName>
    </recommendedName>
</protein>